<dbReference type="Pfam" id="PF03633">
    <property type="entry name" value="Glyco_hydro_65C"/>
    <property type="match status" value="1"/>
</dbReference>
<feature type="domain" description="Glycoside hydrolase family 65 C-terminal" evidence="3">
    <location>
        <begin position="107"/>
        <end position="168"/>
    </location>
</feature>
<dbReference type="InterPro" id="IPR008928">
    <property type="entry name" value="6-hairpin_glycosidase_sf"/>
</dbReference>
<dbReference type="EMBL" id="JBHSTT010000049">
    <property type="protein sequence ID" value="MFC6390695.1"/>
    <property type="molecule type" value="Genomic_DNA"/>
</dbReference>
<accession>A0ABW1WTW7</accession>
<organism evidence="4 5">
    <name type="scientific">Methylorubrum zatmanii</name>
    <dbReference type="NCBI Taxonomy" id="29429"/>
    <lineage>
        <taxon>Bacteria</taxon>
        <taxon>Pseudomonadati</taxon>
        <taxon>Pseudomonadota</taxon>
        <taxon>Alphaproteobacteria</taxon>
        <taxon>Hyphomicrobiales</taxon>
        <taxon>Methylobacteriaceae</taxon>
        <taxon>Methylorubrum</taxon>
    </lineage>
</organism>
<dbReference type="GO" id="GO:0016787">
    <property type="term" value="F:hydrolase activity"/>
    <property type="evidence" value="ECO:0007669"/>
    <property type="project" value="UniProtKB-KW"/>
</dbReference>
<feature type="region of interest" description="Disordered" evidence="1">
    <location>
        <begin position="179"/>
        <end position="198"/>
    </location>
</feature>
<dbReference type="PANTHER" id="PTHR11051:SF8">
    <property type="entry name" value="PROTEIN-GLUCOSYLGALACTOSYLHYDROXYLYSINE GLUCOSIDASE"/>
    <property type="match status" value="1"/>
</dbReference>
<dbReference type="Gene3D" id="1.50.10.10">
    <property type="match status" value="1"/>
</dbReference>
<reference evidence="5" key="1">
    <citation type="journal article" date="2019" name="Int. J. Syst. Evol. Microbiol.">
        <title>The Global Catalogue of Microorganisms (GCM) 10K type strain sequencing project: providing services to taxonomists for standard genome sequencing and annotation.</title>
        <authorList>
            <consortium name="The Broad Institute Genomics Platform"/>
            <consortium name="The Broad Institute Genome Sequencing Center for Infectious Disease"/>
            <person name="Wu L."/>
            <person name="Ma J."/>
        </authorList>
    </citation>
    <scope>NUCLEOTIDE SEQUENCE [LARGE SCALE GENOMIC DNA]</scope>
    <source>
        <strain evidence="5">CCUG 36916</strain>
    </source>
</reference>
<dbReference type="Gene3D" id="2.60.420.10">
    <property type="entry name" value="Maltose phosphorylase, domain 3"/>
    <property type="match status" value="1"/>
</dbReference>
<keyword evidence="5" id="KW-1185">Reference proteome</keyword>
<dbReference type="InterPro" id="IPR005195">
    <property type="entry name" value="Glyco_hydro_65_M"/>
</dbReference>
<comment type="caution">
    <text evidence="4">The sequence shown here is derived from an EMBL/GenBank/DDBJ whole genome shotgun (WGS) entry which is preliminary data.</text>
</comment>
<evidence type="ECO:0000259" key="2">
    <source>
        <dbReference type="Pfam" id="PF03632"/>
    </source>
</evidence>
<gene>
    <name evidence="4" type="ORF">ACFQDP_15330</name>
</gene>
<evidence type="ECO:0000259" key="3">
    <source>
        <dbReference type="Pfam" id="PF03633"/>
    </source>
</evidence>
<proteinExistence type="predicted"/>
<feature type="domain" description="Glycoside hydrolase family 65 central catalytic" evidence="2">
    <location>
        <begin position="4"/>
        <end position="96"/>
    </location>
</feature>
<dbReference type="RefSeq" id="WP_192281124.1">
    <property type="nucleotide sequence ID" value="NZ_JBHSTT010000049.1"/>
</dbReference>
<name>A0ABW1WTW7_9HYPH</name>
<dbReference type="Proteomes" id="UP001596237">
    <property type="component" value="Unassembled WGS sequence"/>
</dbReference>
<protein>
    <submittedName>
        <fullName evidence="4">Glycosyl hydrolase family 65 protein</fullName>
    </submittedName>
</protein>
<evidence type="ECO:0000313" key="5">
    <source>
        <dbReference type="Proteomes" id="UP001596237"/>
    </source>
</evidence>
<dbReference type="InterPro" id="IPR012341">
    <property type="entry name" value="6hp_glycosidase-like_sf"/>
</dbReference>
<dbReference type="Pfam" id="PF03632">
    <property type="entry name" value="Glyco_hydro_65m"/>
    <property type="match status" value="1"/>
</dbReference>
<dbReference type="SUPFAM" id="SSF48208">
    <property type="entry name" value="Six-hairpin glycosidases"/>
    <property type="match status" value="1"/>
</dbReference>
<evidence type="ECO:0000313" key="4">
    <source>
        <dbReference type="EMBL" id="MFC6390695.1"/>
    </source>
</evidence>
<sequence length="198" mass="21300">MDSDRYRAIKRAGAVMAMVILGKHFTKDGKRRSFECCDPLTTHDSFLPVRIQSIIANESGFEQKAIAYVECAAAMDMSDIGGTMMHGAHVAAIDGTRLVSVYGFVGLRDTEGRISFNPVLSEARSALTFVLTVRGQSFRVEIDHGSATCRLLNGERLSFSQAGEAYVLSCAEPILTRPVGQGRPRSGGAGGRSASPVR</sequence>
<dbReference type="PANTHER" id="PTHR11051">
    <property type="entry name" value="GLYCOSYL HYDROLASE-RELATED"/>
    <property type="match status" value="1"/>
</dbReference>
<keyword evidence="4" id="KW-0378">Hydrolase</keyword>
<dbReference type="InterPro" id="IPR005194">
    <property type="entry name" value="Glyco_hydro_65_C"/>
</dbReference>
<evidence type="ECO:0000256" key="1">
    <source>
        <dbReference type="SAM" id="MobiDB-lite"/>
    </source>
</evidence>